<dbReference type="PANTHER" id="PTHR31102">
    <property type="match status" value="1"/>
</dbReference>
<feature type="transmembrane region" description="Helical" evidence="2">
    <location>
        <begin position="364"/>
        <end position="383"/>
    </location>
</feature>
<evidence type="ECO:0000256" key="2">
    <source>
        <dbReference type="SAM" id="Phobius"/>
    </source>
</evidence>
<name>A0A9P0T5Q3_PIEBR</name>
<dbReference type="PANTHER" id="PTHR31102:SF1">
    <property type="entry name" value="CATION_H+ EXCHANGER DOMAIN-CONTAINING PROTEIN"/>
    <property type="match status" value="1"/>
</dbReference>
<reference evidence="3" key="1">
    <citation type="submission" date="2022-05" db="EMBL/GenBank/DDBJ databases">
        <authorList>
            <person name="Okamura Y."/>
        </authorList>
    </citation>
    <scope>NUCLEOTIDE SEQUENCE</scope>
</reference>
<gene>
    <name evidence="3" type="ORF">PIBRA_LOCUS2779</name>
</gene>
<keyword evidence="2" id="KW-0812">Transmembrane</keyword>
<evidence type="ECO:0000313" key="3">
    <source>
        <dbReference type="EMBL" id="CAH4003554.1"/>
    </source>
</evidence>
<dbReference type="Proteomes" id="UP001152562">
    <property type="component" value="Unassembled WGS sequence"/>
</dbReference>
<sequence length="503" mass="55787">MESMYSNRQMLTIIDTDVYITTEEVKTPSDVIPTINIDSIKKEERKKKTPSWLKSTLPATLHYVTLVILGLCVWGVLWCSWDGWGIHGKWFRITIVGVVAWGSGQILQEVTTLPPLLAALLTGIIARNLGFLDMRHHIEIDVFLRKIYPVIILGKGSLAWNVHYMKRNWRQIILLGTIPWTTEVVVLAVCVHYFLGFPWLWGILLGSVYASVSCPVTMPSVIKHGKMACGKVEWAQFICTAGGIDTALSVGVYGIVYSYIFVTEDSDIYRYVKVALTLFVGAALGIIWGSLTKLVPSSKDYYITELRVLFVLIGGLFGNMITGTIGWGGTGGVAVLACNATAAMHWAKKGWKLNENPASTAYRVIWSALEPLVFAYTGTYFVIHEDIVNTMLVGLGILFVCLTIRLVVAFLMCRNLKFKEKLFVCCTWVPKSVVEAVLGPLAINAVLMSQGSHAHELSYAEDILRLLVQAIIITTPIGFLLTDKLGQWLIRTESKTSNELGSS</sequence>
<feature type="transmembrane region" description="Helical" evidence="2">
    <location>
        <begin position="60"/>
        <end position="78"/>
    </location>
</feature>
<accession>A0A9P0T5Q3</accession>
<dbReference type="AlphaFoldDB" id="A0A9P0T5Q3"/>
<keyword evidence="4" id="KW-1185">Reference proteome</keyword>
<feature type="transmembrane region" description="Helical" evidence="2">
    <location>
        <begin position="268"/>
        <end position="289"/>
    </location>
</feature>
<dbReference type="InterPro" id="IPR051843">
    <property type="entry name" value="CPA1_transporter"/>
</dbReference>
<keyword evidence="2" id="KW-1133">Transmembrane helix</keyword>
<dbReference type="Gene3D" id="1.20.1530.20">
    <property type="match status" value="1"/>
</dbReference>
<dbReference type="OrthoDB" id="423807at2759"/>
<dbReference type="GO" id="GO:0098662">
    <property type="term" value="P:inorganic cation transmembrane transport"/>
    <property type="evidence" value="ECO:0007669"/>
    <property type="project" value="TreeGrafter"/>
</dbReference>
<proteinExistence type="inferred from homology"/>
<evidence type="ECO:0008006" key="5">
    <source>
        <dbReference type="Google" id="ProtNLM"/>
    </source>
</evidence>
<feature type="transmembrane region" description="Helical" evidence="2">
    <location>
        <begin position="301"/>
        <end position="318"/>
    </location>
</feature>
<evidence type="ECO:0000256" key="1">
    <source>
        <dbReference type="ARBA" id="ARBA00007367"/>
    </source>
</evidence>
<dbReference type="InterPro" id="IPR038770">
    <property type="entry name" value="Na+/solute_symporter_sf"/>
</dbReference>
<feature type="transmembrane region" description="Helical" evidence="2">
    <location>
        <begin position="172"/>
        <end position="195"/>
    </location>
</feature>
<organism evidence="3 4">
    <name type="scientific">Pieris brassicae</name>
    <name type="common">White butterfly</name>
    <name type="synonym">Large white butterfly</name>
    <dbReference type="NCBI Taxonomy" id="7116"/>
    <lineage>
        <taxon>Eukaryota</taxon>
        <taxon>Metazoa</taxon>
        <taxon>Ecdysozoa</taxon>
        <taxon>Arthropoda</taxon>
        <taxon>Hexapoda</taxon>
        <taxon>Insecta</taxon>
        <taxon>Pterygota</taxon>
        <taxon>Neoptera</taxon>
        <taxon>Endopterygota</taxon>
        <taxon>Lepidoptera</taxon>
        <taxon>Glossata</taxon>
        <taxon>Ditrysia</taxon>
        <taxon>Papilionoidea</taxon>
        <taxon>Pieridae</taxon>
        <taxon>Pierinae</taxon>
        <taxon>Pieris</taxon>
    </lineage>
</organism>
<feature type="transmembrane region" description="Helical" evidence="2">
    <location>
        <begin position="324"/>
        <end position="343"/>
    </location>
</feature>
<evidence type="ECO:0000313" key="4">
    <source>
        <dbReference type="Proteomes" id="UP001152562"/>
    </source>
</evidence>
<protein>
    <recommendedName>
        <fullName evidence="5">Cation/H+ exchanger domain-containing protein</fullName>
    </recommendedName>
</protein>
<dbReference type="EMBL" id="CALOZG010000003">
    <property type="protein sequence ID" value="CAH4003554.1"/>
    <property type="molecule type" value="Genomic_DNA"/>
</dbReference>
<feature type="transmembrane region" description="Helical" evidence="2">
    <location>
        <begin position="234"/>
        <end position="262"/>
    </location>
</feature>
<keyword evidence="2" id="KW-0472">Membrane</keyword>
<comment type="caution">
    <text evidence="3">The sequence shown here is derived from an EMBL/GenBank/DDBJ whole genome shotgun (WGS) entry which is preliminary data.</text>
</comment>
<feature type="transmembrane region" description="Helical" evidence="2">
    <location>
        <begin position="389"/>
        <end position="410"/>
    </location>
</feature>
<feature type="transmembrane region" description="Helical" evidence="2">
    <location>
        <begin position="113"/>
        <end position="130"/>
    </location>
</feature>
<comment type="similarity">
    <text evidence="1">Belongs to the monovalent cation:proton antiporter 1 (CPA1) transporter (TC 2.A.36) family.</text>
</comment>